<accession>A0A4R5TN55</accession>
<evidence type="ECO:0000256" key="1">
    <source>
        <dbReference type="SAM" id="MobiDB-lite"/>
    </source>
</evidence>
<keyword evidence="4" id="KW-1185">Reference proteome</keyword>
<keyword evidence="2" id="KW-0472">Membrane</keyword>
<keyword evidence="2" id="KW-1133">Transmembrane helix</keyword>
<feature type="region of interest" description="Disordered" evidence="1">
    <location>
        <begin position="53"/>
        <end position="78"/>
    </location>
</feature>
<protein>
    <submittedName>
        <fullName evidence="3">Uncharacterized protein</fullName>
    </submittedName>
</protein>
<dbReference type="OrthoDB" id="4965501at2"/>
<evidence type="ECO:0000313" key="4">
    <source>
        <dbReference type="Proteomes" id="UP000295411"/>
    </source>
</evidence>
<keyword evidence="2" id="KW-0812">Transmembrane</keyword>
<dbReference type="EMBL" id="SMTK01000005">
    <property type="protein sequence ID" value="TDK24115.1"/>
    <property type="molecule type" value="Genomic_DNA"/>
</dbReference>
<dbReference type="RefSeq" id="WP_133404797.1">
    <property type="nucleotide sequence ID" value="NZ_SMTK01000005.1"/>
</dbReference>
<feature type="compositionally biased region" description="Basic and acidic residues" evidence="1">
    <location>
        <begin position="55"/>
        <end position="78"/>
    </location>
</feature>
<evidence type="ECO:0000256" key="2">
    <source>
        <dbReference type="SAM" id="Phobius"/>
    </source>
</evidence>
<comment type="caution">
    <text evidence="3">The sequence shown here is derived from an EMBL/GenBank/DDBJ whole genome shotgun (WGS) entry which is preliminary data.</text>
</comment>
<feature type="transmembrane region" description="Helical" evidence="2">
    <location>
        <begin position="26"/>
        <end position="49"/>
    </location>
</feature>
<dbReference type="AlphaFoldDB" id="A0A4R5TN55"/>
<evidence type="ECO:0000313" key="3">
    <source>
        <dbReference type="EMBL" id="TDK24115.1"/>
    </source>
</evidence>
<organism evidence="3 4">
    <name type="scientific">Arthrobacter crusticola</name>
    <dbReference type="NCBI Taxonomy" id="2547960"/>
    <lineage>
        <taxon>Bacteria</taxon>
        <taxon>Bacillati</taxon>
        <taxon>Actinomycetota</taxon>
        <taxon>Actinomycetes</taxon>
        <taxon>Micrococcales</taxon>
        <taxon>Micrococcaceae</taxon>
        <taxon>Arthrobacter</taxon>
    </lineage>
</organism>
<sequence>MLNFYADAAVLAGEAAVHNELPLPAIVYPLIVGGFLLLLMIVTVSFSNLGHRHQATREHLDPHKQHPNKHDHGEATRR</sequence>
<name>A0A4R5TN55_9MICC</name>
<proteinExistence type="predicted"/>
<reference evidence="3 4" key="1">
    <citation type="submission" date="2019-03" db="EMBL/GenBank/DDBJ databases">
        <title>Arthrobacter sp. nov., an bacterium isolated from biocrust in Mu Us Desert.</title>
        <authorList>
            <person name="Lixiong L."/>
        </authorList>
    </citation>
    <scope>NUCLEOTIDE SEQUENCE [LARGE SCALE GENOMIC DNA]</scope>
    <source>
        <strain evidence="3 4">SLN-3</strain>
    </source>
</reference>
<dbReference type="Proteomes" id="UP000295411">
    <property type="component" value="Unassembled WGS sequence"/>
</dbReference>
<gene>
    <name evidence="3" type="ORF">E2F48_15210</name>
</gene>